<keyword evidence="3 9" id="KW-1003">Cell membrane</keyword>
<dbReference type="NCBIfam" id="TIGR01331">
    <property type="entry name" value="bisphos_cysQ"/>
    <property type="match status" value="1"/>
</dbReference>
<comment type="subcellular location">
    <subcellularLocation>
        <location evidence="9">Cell membrane</location>
        <topology evidence="9">Peripheral membrane protein</topology>
        <orientation evidence="9">Cytoplasmic side</orientation>
    </subcellularLocation>
</comment>
<dbReference type="OrthoDB" id="9772456at2"/>
<evidence type="ECO:0000256" key="8">
    <source>
        <dbReference type="ARBA" id="ARBA00023136"/>
    </source>
</evidence>
<feature type="binding site" evidence="9">
    <location>
        <position position="92"/>
    </location>
    <ligand>
        <name>Mg(2+)</name>
        <dbReference type="ChEBI" id="CHEBI:18420"/>
        <label>1</label>
    </ligand>
</feature>
<dbReference type="PANTHER" id="PTHR43028">
    <property type="entry name" value="3'(2'),5'-BISPHOSPHATE NUCLEOTIDASE 1"/>
    <property type="match status" value="1"/>
</dbReference>
<evidence type="ECO:0000256" key="9">
    <source>
        <dbReference type="HAMAP-Rule" id="MF_02095"/>
    </source>
</evidence>
<dbReference type="PROSITE" id="PS00630">
    <property type="entry name" value="IMP_2"/>
    <property type="match status" value="1"/>
</dbReference>
<comment type="cofactor">
    <cofactor evidence="9 10">
        <name>Mg(2+)</name>
        <dbReference type="ChEBI" id="CHEBI:18420"/>
    </cofactor>
</comment>
<feature type="binding site" evidence="9 10">
    <location>
        <position position="93"/>
    </location>
    <ligand>
        <name>Mg(2+)</name>
        <dbReference type="ChEBI" id="CHEBI:18420"/>
        <label>2</label>
    </ligand>
</feature>
<reference evidence="11 12" key="1">
    <citation type="submission" date="2018-02" db="EMBL/GenBank/DDBJ databases">
        <title>Genomic Encyclopedia of Archaeal and Bacterial Type Strains, Phase II (KMG-II): from individual species to whole genera.</title>
        <authorList>
            <person name="Goeker M."/>
        </authorList>
    </citation>
    <scope>NUCLEOTIDE SEQUENCE [LARGE SCALE GENOMIC DNA]</scope>
    <source>
        <strain evidence="11 12">DSM 29526</strain>
    </source>
</reference>
<feature type="binding site" evidence="9">
    <location>
        <position position="70"/>
    </location>
    <ligand>
        <name>substrate</name>
    </ligand>
</feature>
<dbReference type="EMBL" id="PTJC01000006">
    <property type="protein sequence ID" value="PPK85311.1"/>
    <property type="molecule type" value="Genomic_DNA"/>
</dbReference>
<keyword evidence="8 9" id="KW-0472">Membrane</keyword>
<dbReference type="RefSeq" id="WP_104419816.1">
    <property type="nucleotide sequence ID" value="NZ_PTJC01000006.1"/>
</dbReference>
<dbReference type="InterPro" id="IPR020583">
    <property type="entry name" value="Inositol_monoP_metal-BS"/>
</dbReference>
<keyword evidence="5 9" id="KW-0479">Metal-binding</keyword>
<dbReference type="GO" id="GO:0005886">
    <property type="term" value="C:plasma membrane"/>
    <property type="evidence" value="ECO:0007669"/>
    <property type="project" value="UniProtKB-SubCell"/>
</dbReference>
<organism evidence="11 12">
    <name type="scientific">Neolewinella xylanilytica</name>
    <dbReference type="NCBI Taxonomy" id="1514080"/>
    <lineage>
        <taxon>Bacteria</taxon>
        <taxon>Pseudomonadati</taxon>
        <taxon>Bacteroidota</taxon>
        <taxon>Saprospiria</taxon>
        <taxon>Saprospirales</taxon>
        <taxon>Lewinellaceae</taxon>
        <taxon>Neolewinella</taxon>
    </lineage>
</organism>
<proteinExistence type="inferred from homology"/>
<evidence type="ECO:0000256" key="3">
    <source>
        <dbReference type="ARBA" id="ARBA00022475"/>
    </source>
</evidence>
<dbReference type="PANTHER" id="PTHR43028:SF5">
    <property type="entry name" value="3'(2'),5'-BISPHOSPHATE NUCLEOTIDASE 1"/>
    <property type="match status" value="1"/>
</dbReference>
<dbReference type="InterPro" id="IPR000760">
    <property type="entry name" value="Inositol_monophosphatase-like"/>
</dbReference>
<keyword evidence="6 9" id="KW-0378">Hydrolase</keyword>
<dbReference type="EC" id="3.1.3.7" evidence="9"/>
<evidence type="ECO:0000256" key="10">
    <source>
        <dbReference type="PIRSR" id="PIRSR600760-2"/>
    </source>
</evidence>
<feature type="binding site" evidence="9">
    <location>
        <begin position="92"/>
        <end position="95"/>
    </location>
    <ligand>
        <name>substrate</name>
    </ligand>
</feature>
<dbReference type="AlphaFoldDB" id="A0A2S6I2K2"/>
<feature type="binding site" evidence="10">
    <location>
        <position position="70"/>
    </location>
    <ligand>
        <name>Mg(2+)</name>
        <dbReference type="ChEBI" id="CHEBI:18420"/>
        <label>1</label>
        <note>catalytic</note>
    </ligand>
</feature>
<dbReference type="GO" id="GO:0046854">
    <property type="term" value="P:phosphatidylinositol phosphate biosynthetic process"/>
    <property type="evidence" value="ECO:0007669"/>
    <property type="project" value="InterPro"/>
</dbReference>
<dbReference type="Gene3D" id="3.40.190.80">
    <property type="match status" value="1"/>
</dbReference>
<comment type="function">
    <text evidence="9">Converts adenosine-3',5'-bisphosphate (PAP) to AMP.</text>
</comment>
<keyword evidence="4" id="KW-0997">Cell inner membrane</keyword>
<dbReference type="GO" id="GO:0008441">
    <property type="term" value="F:3'(2'),5'-bisphosphate nucleotidase activity"/>
    <property type="evidence" value="ECO:0007669"/>
    <property type="project" value="UniProtKB-UniRule"/>
</dbReference>
<comment type="catalytic activity">
    <reaction evidence="1 9">
        <text>adenosine 3',5'-bisphosphate + H2O = AMP + phosphate</text>
        <dbReference type="Rhea" id="RHEA:10040"/>
        <dbReference type="ChEBI" id="CHEBI:15377"/>
        <dbReference type="ChEBI" id="CHEBI:43474"/>
        <dbReference type="ChEBI" id="CHEBI:58343"/>
        <dbReference type="ChEBI" id="CHEBI:456215"/>
        <dbReference type="EC" id="3.1.3.7"/>
    </reaction>
</comment>
<dbReference type="GO" id="GO:0000287">
    <property type="term" value="F:magnesium ion binding"/>
    <property type="evidence" value="ECO:0007669"/>
    <property type="project" value="UniProtKB-UniRule"/>
</dbReference>
<comment type="caution">
    <text evidence="11">The sequence shown here is derived from an EMBL/GenBank/DDBJ whole genome shotgun (WGS) entry which is preliminary data.</text>
</comment>
<feature type="binding site" evidence="9">
    <location>
        <position position="214"/>
    </location>
    <ligand>
        <name>substrate</name>
    </ligand>
</feature>
<protein>
    <recommendedName>
        <fullName evidence="9">3'(2'),5'-bisphosphate nucleotidase CysQ</fullName>
        <ecNumber evidence="9">3.1.3.7</ecNumber>
    </recommendedName>
    <alternativeName>
        <fullName evidence="9">3'(2'),5-bisphosphonucleoside 3'(2')-phosphohydrolase</fullName>
    </alternativeName>
    <alternativeName>
        <fullName evidence="9">3'-phosphoadenosine 5'-phosphate phosphatase</fullName>
        <shortName evidence="9">PAP phosphatase</shortName>
    </alternativeName>
</protein>
<evidence type="ECO:0000256" key="2">
    <source>
        <dbReference type="ARBA" id="ARBA00005289"/>
    </source>
</evidence>
<keyword evidence="12" id="KW-1185">Reference proteome</keyword>
<dbReference type="HAMAP" id="MF_02095">
    <property type="entry name" value="CysQ"/>
    <property type="match status" value="1"/>
</dbReference>
<dbReference type="Gene3D" id="3.30.540.10">
    <property type="entry name" value="Fructose-1,6-Bisphosphatase, subunit A, domain 1"/>
    <property type="match status" value="1"/>
</dbReference>
<dbReference type="GO" id="GO:0050427">
    <property type="term" value="P:3'-phosphoadenosine 5'-phosphosulfate metabolic process"/>
    <property type="evidence" value="ECO:0007669"/>
    <property type="project" value="TreeGrafter"/>
</dbReference>
<feature type="binding site" evidence="9 10">
    <location>
        <position position="90"/>
    </location>
    <ligand>
        <name>Mg(2+)</name>
        <dbReference type="ChEBI" id="CHEBI:18420"/>
        <label>2</label>
    </ligand>
</feature>
<evidence type="ECO:0000256" key="6">
    <source>
        <dbReference type="ARBA" id="ARBA00022801"/>
    </source>
</evidence>
<feature type="binding site" evidence="9">
    <location>
        <position position="70"/>
    </location>
    <ligand>
        <name>Mg(2+)</name>
        <dbReference type="ChEBI" id="CHEBI:18420"/>
        <label>1</label>
    </ligand>
</feature>
<keyword evidence="7 9" id="KW-0460">Magnesium</keyword>
<dbReference type="CDD" id="cd01638">
    <property type="entry name" value="CysQ"/>
    <property type="match status" value="1"/>
</dbReference>
<dbReference type="PRINTS" id="PR00377">
    <property type="entry name" value="IMPHPHTASES"/>
</dbReference>
<feature type="binding site" evidence="10">
    <location>
        <position position="214"/>
    </location>
    <ligand>
        <name>Mg(2+)</name>
        <dbReference type="ChEBI" id="CHEBI:18420"/>
        <label>1</label>
        <note>catalytic</note>
    </ligand>
</feature>
<dbReference type="SUPFAM" id="SSF56655">
    <property type="entry name" value="Carbohydrate phosphatase"/>
    <property type="match status" value="1"/>
</dbReference>
<dbReference type="PROSITE" id="PS00629">
    <property type="entry name" value="IMP_1"/>
    <property type="match status" value="1"/>
</dbReference>
<dbReference type="Proteomes" id="UP000237662">
    <property type="component" value="Unassembled WGS sequence"/>
</dbReference>
<evidence type="ECO:0000256" key="7">
    <source>
        <dbReference type="ARBA" id="ARBA00022842"/>
    </source>
</evidence>
<dbReference type="Pfam" id="PF00459">
    <property type="entry name" value="Inositol_P"/>
    <property type="match status" value="1"/>
</dbReference>
<accession>A0A2S6I2K2</accession>
<name>A0A2S6I2K2_9BACT</name>
<evidence type="ECO:0000313" key="12">
    <source>
        <dbReference type="Proteomes" id="UP000237662"/>
    </source>
</evidence>
<gene>
    <name evidence="9" type="primary">cysQ</name>
    <name evidence="11" type="ORF">CLV84_2206</name>
</gene>
<sequence length="263" mass="28929">MEINYLELAREVGQITRRAGAEILKIYESDDLGVEQKADDSPLTKADRAANEVIVAGLKQLELKAPIVSEEGKDVPFSEREQYTRFWLVDPLDGTKEFIKRNGEFTVNIALIENGRPVLGAVYVPVPDELYYAAENQGAFQDGQGKISAATFTMQDPGLKVIASRSHLNDETQAFMDKLTEPEIVSRGSSLKIVELAKGAAHLYPRLAPTMEWDTAAAHAVLLEAGGHLVDDETGKELVYNKQVLRNPYFVAYGAVSEGQLSC</sequence>
<comment type="similarity">
    <text evidence="2 9">Belongs to the inositol monophosphatase superfamily. CysQ family.</text>
</comment>
<dbReference type="InterPro" id="IPR020550">
    <property type="entry name" value="Inositol_monophosphatase_CS"/>
</dbReference>
<dbReference type="GO" id="GO:0000103">
    <property type="term" value="P:sulfate assimilation"/>
    <property type="evidence" value="ECO:0007669"/>
    <property type="project" value="TreeGrafter"/>
</dbReference>
<feature type="binding site" evidence="9">
    <location>
        <position position="214"/>
    </location>
    <ligand>
        <name>Mg(2+)</name>
        <dbReference type="ChEBI" id="CHEBI:18420"/>
        <label>2</label>
    </ligand>
</feature>
<evidence type="ECO:0000256" key="5">
    <source>
        <dbReference type="ARBA" id="ARBA00022723"/>
    </source>
</evidence>
<feature type="binding site" evidence="9">
    <location>
        <position position="90"/>
    </location>
    <ligand>
        <name>Mg(2+)</name>
        <dbReference type="ChEBI" id="CHEBI:18420"/>
        <label>1</label>
    </ligand>
</feature>
<dbReference type="InterPro" id="IPR006240">
    <property type="entry name" value="CysQ"/>
</dbReference>
<evidence type="ECO:0000256" key="1">
    <source>
        <dbReference type="ARBA" id="ARBA00001625"/>
    </source>
</evidence>
<evidence type="ECO:0000313" key="11">
    <source>
        <dbReference type="EMBL" id="PPK85311.1"/>
    </source>
</evidence>
<feature type="binding site" evidence="10">
    <location>
        <position position="92"/>
    </location>
    <ligand>
        <name>Mg(2+)</name>
        <dbReference type="ChEBI" id="CHEBI:18420"/>
        <label>1</label>
        <note>catalytic</note>
    </ligand>
</feature>
<evidence type="ECO:0000256" key="4">
    <source>
        <dbReference type="ARBA" id="ARBA00022519"/>
    </source>
</evidence>
<dbReference type="InterPro" id="IPR050725">
    <property type="entry name" value="CysQ/Inositol_MonoPase"/>
</dbReference>